<dbReference type="VEuPathDB" id="VectorBase:RPRC006394"/>
<keyword evidence="2" id="KW-1185">Reference proteome</keyword>
<evidence type="ECO:0000313" key="2">
    <source>
        <dbReference type="Proteomes" id="UP000015103"/>
    </source>
</evidence>
<organism evidence="1 2">
    <name type="scientific">Rhodnius prolixus</name>
    <name type="common">Triatomid bug</name>
    <dbReference type="NCBI Taxonomy" id="13249"/>
    <lineage>
        <taxon>Eukaryota</taxon>
        <taxon>Metazoa</taxon>
        <taxon>Ecdysozoa</taxon>
        <taxon>Arthropoda</taxon>
        <taxon>Hexapoda</taxon>
        <taxon>Insecta</taxon>
        <taxon>Pterygota</taxon>
        <taxon>Neoptera</taxon>
        <taxon>Paraneoptera</taxon>
        <taxon>Hemiptera</taxon>
        <taxon>Heteroptera</taxon>
        <taxon>Panheteroptera</taxon>
        <taxon>Cimicomorpha</taxon>
        <taxon>Reduviidae</taxon>
        <taxon>Triatominae</taxon>
        <taxon>Rhodnius</taxon>
    </lineage>
</organism>
<dbReference type="InParanoid" id="T1HQS4"/>
<dbReference type="Proteomes" id="UP000015103">
    <property type="component" value="Unassembled WGS sequence"/>
</dbReference>
<dbReference type="SUPFAM" id="SSF47769">
    <property type="entry name" value="SAM/Pointed domain"/>
    <property type="match status" value="1"/>
</dbReference>
<dbReference type="EMBL" id="ACPB03022141">
    <property type="status" value="NOT_ANNOTATED_CDS"/>
    <property type="molecule type" value="Genomic_DNA"/>
</dbReference>
<sequence>MAPKKKHVKSDCRNLEEQKSERAIKQILLAAEVNPDCYANFIRRGIDFQAFIEMTAEDLAVIGITKEAEINAILRCTQVLEGTYSKFMDSPAFDIYPHTKNSPLRLSPEIEVAIGSDNEFLSTFHGNFCPGNDEQLTHYVPGNHLV</sequence>
<proteinExistence type="predicted"/>
<accession>T1HQS4</accession>
<dbReference type="HOGENOM" id="CLU_1779705_0_0_1"/>
<protein>
    <submittedName>
        <fullName evidence="1">Uncharacterized protein</fullName>
    </submittedName>
</protein>
<reference evidence="1" key="1">
    <citation type="submission" date="2015-05" db="UniProtKB">
        <authorList>
            <consortium name="EnsemblMetazoa"/>
        </authorList>
    </citation>
    <scope>IDENTIFICATION</scope>
</reference>
<name>T1HQS4_RHOPR</name>
<dbReference type="AlphaFoldDB" id="T1HQS4"/>
<dbReference type="InterPro" id="IPR013761">
    <property type="entry name" value="SAM/pointed_sf"/>
</dbReference>
<dbReference type="Gene3D" id="1.10.150.50">
    <property type="entry name" value="Transcription Factor, Ets-1"/>
    <property type="match status" value="1"/>
</dbReference>
<evidence type="ECO:0000313" key="1">
    <source>
        <dbReference type="EnsemblMetazoa" id="RPRC006394-PA"/>
    </source>
</evidence>
<dbReference type="EnsemblMetazoa" id="RPRC006394-RA">
    <property type="protein sequence ID" value="RPRC006394-PA"/>
    <property type="gene ID" value="RPRC006394"/>
</dbReference>